<dbReference type="AlphaFoldDB" id="A0A1E5G8X4"/>
<sequence length="264" mass="27069">MKKVTLLTATLIAATLLSAQSAQAEETVYPVKAQSDATVTLIGDDGEGGNITGPGGGTDGGNGGEITPPGGGEGGEGGVVDPGQNSSLRLSLLTAFDFGTIKMSGNTETYTAKLPTPNFVDGGKQDRPNFIQVTDNRGNLAGWNVTAKMAEQFTNGETTLNGSYITLDNGWTQPQTEDNAIYAPTVTSGSVTLATGADAPIATASADKGMGTWNIMYGTLFAPEKESLGDAANSVHLTIPGNIKKTEGSYTAKIQWTLSDAPAS</sequence>
<protein>
    <recommendedName>
        <fullName evidence="3">WxL domain-containing protein</fullName>
    </recommendedName>
</protein>
<name>A0A1E5G8X4_9ENTE</name>
<keyword evidence="2" id="KW-0732">Signal</keyword>
<dbReference type="Pfam" id="PF13731">
    <property type="entry name" value="WxL"/>
    <property type="match status" value="1"/>
</dbReference>
<gene>
    <name evidence="4" type="ORF">BCR25_11200</name>
</gene>
<dbReference type="InterPro" id="IPR027994">
    <property type="entry name" value="WxL_dom"/>
</dbReference>
<dbReference type="EMBL" id="MIJY01000045">
    <property type="protein sequence ID" value="OEG09129.1"/>
    <property type="molecule type" value="Genomic_DNA"/>
</dbReference>
<keyword evidence="5" id="KW-1185">Reference proteome</keyword>
<evidence type="ECO:0000256" key="2">
    <source>
        <dbReference type="SAM" id="SignalP"/>
    </source>
</evidence>
<dbReference type="Proteomes" id="UP000095094">
    <property type="component" value="Unassembled WGS sequence"/>
</dbReference>
<feature type="signal peptide" evidence="2">
    <location>
        <begin position="1"/>
        <end position="24"/>
    </location>
</feature>
<dbReference type="OrthoDB" id="2356942at2"/>
<evidence type="ECO:0000313" key="4">
    <source>
        <dbReference type="EMBL" id="OEG09129.1"/>
    </source>
</evidence>
<dbReference type="RefSeq" id="WP_069664819.1">
    <property type="nucleotide sequence ID" value="NZ_JBHUJJ010000001.1"/>
</dbReference>
<reference evidence="5" key="1">
    <citation type="submission" date="2016-09" db="EMBL/GenBank/DDBJ databases">
        <authorList>
            <person name="Gulvik C.A."/>
        </authorList>
    </citation>
    <scope>NUCLEOTIDE SEQUENCE [LARGE SCALE GENOMIC DNA]</scope>
    <source>
        <strain evidence="5">LMG 8895</strain>
    </source>
</reference>
<feature type="domain" description="WxL" evidence="3">
    <location>
        <begin position="32"/>
        <end position="262"/>
    </location>
</feature>
<feature type="chain" id="PRO_5009177152" description="WxL domain-containing protein" evidence="2">
    <location>
        <begin position="25"/>
        <end position="264"/>
    </location>
</feature>
<feature type="compositionally biased region" description="Gly residues" evidence="1">
    <location>
        <begin position="48"/>
        <end position="80"/>
    </location>
</feature>
<evidence type="ECO:0000256" key="1">
    <source>
        <dbReference type="SAM" id="MobiDB-lite"/>
    </source>
</evidence>
<evidence type="ECO:0000313" key="5">
    <source>
        <dbReference type="Proteomes" id="UP000095094"/>
    </source>
</evidence>
<organism evidence="4 5">
    <name type="scientific">Enterococcus termitis</name>
    <dbReference type="NCBI Taxonomy" id="332950"/>
    <lineage>
        <taxon>Bacteria</taxon>
        <taxon>Bacillati</taxon>
        <taxon>Bacillota</taxon>
        <taxon>Bacilli</taxon>
        <taxon>Lactobacillales</taxon>
        <taxon>Enterococcaceae</taxon>
        <taxon>Enterococcus</taxon>
    </lineage>
</organism>
<feature type="region of interest" description="Disordered" evidence="1">
    <location>
        <begin position="43"/>
        <end position="84"/>
    </location>
</feature>
<comment type="caution">
    <text evidence="4">The sequence shown here is derived from an EMBL/GenBank/DDBJ whole genome shotgun (WGS) entry which is preliminary data.</text>
</comment>
<accession>A0A1E5G8X4</accession>
<evidence type="ECO:0000259" key="3">
    <source>
        <dbReference type="Pfam" id="PF13731"/>
    </source>
</evidence>
<dbReference type="PATRIC" id="fig|332950.4.peg.3105"/>
<proteinExistence type="predicted"/>